<name>A0A7D4BDN7_9BACT</name>
<dbReference type="PANTHER" id="PTHR30373">
    <property type="entry name" value="UPF0603 PROTEIN YGCG"/>
    <property type="match status" value="1"/>
</dbReference>
<dbReference type="KEGG" id="ttz:FHG85_04075"/>
<keyword evidence="1" id="KW-0812">Transmembrane</keyword>
<dbReference type="PANTHER" id="PTHR30373:SF2">
    <property type="entry name" value="UPF0603 PROTEIN YGCG"/>
    <property type="match status" value="1"/>
</dbReference>
<accession>A0A7D4BDN7</accession>
<proteinExistence type="predicted"/>
<keyword evidence="4" id="KW-1185">Reference proteome</keyword>
<gene>
    <name evidence="3" type="ORF">FHG85_04075</name>
</gene>
<dbReference type="RefSeq" id="WP_173073252.1">
    <property type="nucleotide sequence ID" value="NZ_CP041345.1"/>
</dbReference>
<dbReference type="Proteomes" id="UP000500961">
    <property type="component" value="Chromosome"/>
</dbReference>
<dbReference type="InterPro" id="IPR007621">
    <property type="entry name" value="TPM_dom"/>
</dbReference>
<protein>
    <submittedName>
        <fullName evidence="3">TPM domain-containing protein</fullName>
    </submittedName>
</protein>
<organism evidence="3 4">
    <name type="scientific">Tenuifilum thalassicum</name>
    <dbReference type="NCBI Taxonomy" id="2590900"/>
    <lineage>
        <taxon>Bacteria</taxon>
        <taxon>Pseudomonadati</taxon>
        <taxon>Bacteroidota</taxon>
        <taxon>Bacteroidia</taxon>
        <taxon>Bacteroidales</taxon>
        <taxon>Tenuifilaceae</taxon>
        <taxon>Tenuifilum</taxon>
    </lineage>
</organism>
<sequence length="257" mass="27630">MKRFFYTILSILTILGPLKAQDIPDPMSPPRLVNDFAGVLNREETLVLEQKLRAYHDSTSTQIYVVTVPTLNGYDPADYAFQLGEKWGVGQKGKNNGIVILIKPKIGNERGQAFVATGYGMEEVIPDAVARRIVDNEMIPYFKQNRYYKGINAAVDVIIDLASGLYSADEYYKGDSPIPGIIFLILFFGFIFLSGRRGARVRGGTFASNLPFWLLLGSMGGGRGSSFSDFSSGSGSFGGFSGGGGGSFGGGGAGGSW</sequence>
<keyword evidence="1" id="KW-1133">Transmembrane helix</keyword>
<reference evidence="3 4" key="1">
    <citation type="submission" date="2019-07" db="EMBL/GenBank/DDBJ databases">
        <title>Thalassofilum flectens gen. nov., sp. nov., a novel moderate thermophilic anaerobe from a shallow sea hot spring in Kunashir Island (Russia), representing a new family in the order Bacteroidales, and proposal of Thalassofilacea fam. nov.</title>
        <authorList>
            <person name="Kochetkova T.V."/>
            <person name="Podosokorskaya O.A."/>
            <person name="Novikov A."/>
            <person name="Elcheninov A.G."/>
            <person name="Toshchakov S.V."/>
            <person name="Kublanov I.V."/>
        </authorList>
    </citation>
    <scope>NUCLEOTIDE SEQUENCE [LARGE SCALE GENOMIC DNA]</scope>
    <source>
        <strain evidence="3 4">38-H</strain>
    </source>
</reference>
<feature type="transmembrane region" description="Helical" evidence="1">
    <location>
        <begin position="176"/>
        <end position="193"/>
    </location>
</feature>
<evidence type="ECO:0000256" key="1">
    <source>
        <dbReference type="SAM" id="Phobius"/>
    </source>
</evidence>
<evidence type="ECO:0000259" key="2">
    <source>
        <dbReference type="Pfam" id="PF04536"/>
    </source>
</evidence>
<feature type="domain" description="TPM" evidence="2">
    <location>
        <begin position="33"/>
        <end position="160"/>
    </location>
</feature>
<dbReference type="AlphaFoldDB" id="A0A7D4BDN7"/>
<dbReference type="Pfam" id="PF04536">
    <property type="entry name" value="TPM_phosphatase"/>
    <property type="match status" value="1"/>
</dbReference>
<dbReference type="EMBL" id="CP041345">
    <property type="protein sequence ID" value="QKG79478.1"/>
    <property type="molecule type" value="Genomic_DNA"/>
</dbReference>
<evidence type="ECO:0000313" key="4">
    <source>
        <dbReference type="Proteomes" id="UP000500961"/>
    </source>
</evidence>
<keyword evidence="1" id="KW-0472">Membrane</keyword>
<evidence type="ECO:0000313" key="3">
    <source>
        <dbReference type="EMBL" id="QKG79478.1"/>
    </source>
</evidence>
<dbReference type="Gene3D" id="3.10.310.50">
    <property type="match status" value="1"/>
</dbReference>